<gene>
    <name evidence="2" type="ORF">BVG16_01695</name>
</gene>
<dbReference type="Proteomes" id="UP000190188">
    <property type="component" value="Unassembled WGS sequence"/>
</dbReference>
<dbReference type="SUPFAM" id="SSF56219">
    <property type="entry name" value="DNase I-like"/>
    <property type="match status" value="1"/>
</dbReference>
<name>A0A1T2XP09_9BACL</name>
<organism evidence="2 3">
    <name type="scientific">Paenibacillus selenitireducens</name>
    <dbReference type="NCBI Taxonomy" id="1324314"/>
    <lineage>
        <taxon>Bacteria</taxon>
        <taxon>Bacillati</taxon>
        <taxon>Bacillota</taxon>
        <taxon>Bacilli</taxon>
        <taxon>Bacillales</taxon>
        <taxon>Paenibacillaceae</taxon>
        <taxon>Paenibacillus</taxon>
    </lineage>
</organism>
<dbReference type="AlphaFoldDB" id="A0A1T2XP09"/>
<dbReference type="InterPro" id="IPR051916">
    <property type="entry name" value="GPI-anchor_lipid_remodeler"/>
</dbReference>
<comment type="caution">
    <text evidence="2">The sequence shown here is derived from an EMBL/GenBank/DDBJ whole genome shotgun (WGS) entry which is preliminary data.</text>
</comment>
<evidence type="ECO:0000313" key="3">
    <source>
        <dbReference type="Proteomes" id="UP000190188"/>
    </source>
</evidence>
<evidence type="ECO:0000259" key="1">
    <source>
        <dbReference type="Pfam" id="PF03372"/>
    </source>
</evidence>
<feature type="domain" description="Endonuclease/exonuclease/phosphatase" evidence="1">
    <location>
        <begin position="7"/>
        <end position="206"/>
    </location>
</feature>
<accession>A0A1T2XP09</accession>
<dbReference type="EMBL" id="MSZX01000001">
    <property type="protein sequence ID" value="OPA81515.1"/>
    <property type="molecule type" value="Genomic_DNA"/>
</dbReference>
<dbReference type="InterPro" id="IPR036691">
    <property type="entry name" value="Endo/exonu/phosph_ase_sf"/>
</dbReference>
<keyword evidence="3" id="KW-1185">Reference proteome</keyword>
<dbReference type="PANTHER" id="PTHR14859:SF15">
    <property type="entry name" value="ENDONUCLEASE_EXONUCLEASE_PHOSPHATASE DOMAIN-CONTAINING PROTEIN"/>
    <property type="match status" value="1"/>
</dbReference>
<dbReference type="GO" id="GO:0016020">
    <property type="term" value="C:membrane"/>
    <property type="evidence" value="ECO:0007669"/>
    <property type="project" value="GOC"/>
</dbReference>
<reference evidence="2 3" key="1">
    <citation type="submission" date="2017-01" db="EMBL/GenBank/DDBJ databases">
        <title>Genome analysis of Paenibacillus selenitrireducens ES3-24.</title>
        <authorList>
            <person name="Xu D."/>
            <person name="Yao R."/>
            <person name="Zheng S."/>
        </authorList>
    </citation>
    <scope>NUCLEOTIDE SEQUENCE [LARGE SCALE GENOMIC DNA]</scope>
    <source>
        <strain evidence="2 3">ES3-24</strain>
    </source>
</reference>
<dbReference type="Gene3D" id="3.60.10.10">
    <property type="entry name" value="Endonuclease/exonuclease/phosphatase"/>
    <property type="match status" value="1"/>
</dbReference>
<protein>
    <recommendedName>
        <fullName evidence="1">Endonuclease/exonuclease/phosphatase domain-containing protein</fullName>
    </recommendedName>
</protein>
<proteinExistence type="predicted"/>
<dbReference type="STRING" id="1324314.BVG16_01695"/>
<evidence type="ECO:0000313" key="2">
    <source>
        <dbReference type="EMBL" id="OPA81515.1"/>
    </source>
</evidence>
<dbReference type="GO" id="GO:0006506">
    <property type="term" value="P:GPI anchor biosynthetic process"/>
    <property type="evidence" value="ECO:0007669"/>
    <property type="project" value="TreeGrafter"/>
</dbReference>
<dbReference type="InterPro" id="IPR005135">
    <property type="entry name" value="Endo/exonuclease/phosphatase"/>
</dbReference>
<sequence length="222" mass="24324">MDGKVDLSRIASVMKRLKPDIIALQEVDRYVPRSGNVDQAAELAELMGMHVAFGKAISLAGGEYGVATLSRYPILSSKTTLLPMARGGEQRVLLTSQIAPARDIPPITFTGTHLEVDPKSIQAAQVDVIMELYGTSDPYILAGDLNATPNSNTIKTLRSKWVDATAEITDWTNEEDGKIDYVMYGARESWHLASTRILKEDVASDHRPVLAVLEWRGNGSEK</sequence>
<dbReference type="GO" id="GO:0003824">
    <property type="term" value="F:catalytic activity"/>
    <property type="evidence" value="ECO:0007669"/>
    <property type="project" value="InterPro"/>
</dbReference>
<dbReference type="Pfam" id="PF03372">
    <property type="entry name" value="Exo_endo_phos"/>
    <property type="match status" value="1"/>
</dbReference>
<dbReference type="PANTHER" id="PTHR14859">
    <property type="entry name" value="CALCOFLUOR WHITE HYPERSENSITIVE PROTEIN PRECURSOR"/>
    <property type="match status" value="1"/>
</dbReference>